<dbReference type="EMBL" id="VBUT01000003">
    <property type="protein sequence ID" value="TLF79388.1"/>
    <property type="molecule type" value="Genomic_DNA"/>
</dbReference>
<feature type="domain" description="HTH arsR-type" evidence="2">
    <location>
        <begin position="20"/>
        <end position="98"/>
    </location>
</feature>
<sequence length="131" mass="13956">MTDTTAVTGAEVHPVAALPVVLGALQDPVRLEMVRRLSNAGTAVRCGALYDVINKSTATHHFKILREAGVIERLVIDGQTCQRLRTDALDEALPGLLASVVEAANRAQGDAVADHQPPEGSHHQQHASGRR</sequence>
<proteinExistence type="predicted"/>
<dbReference type="RefSeq" id="WP_138447277.1">
    <property type="nucleotide sequence ID" value="NZ_VBUT01000003.1"/>
</dbReference>
<feature type="compositionally biased region" description="Basic and acidic residues" evidence="1">
    <location>
        <begin position="112"/>
        <end position="122"/>
    </location>
</feature>
<dbReference type="InterPro" id="IPR001845">
    <property type="entry name" value="HTH_ArsR_DNA-bd_dom"/>
</dbReference>
<dbReference type="AlphaFoldDB" id="A0A5R8NX88"/>
<feature type="region of interest" description="Disordered" evidence="1">
    <location>
        <begin position="107"/>
        <end position="131"/>
    </location>
</feature>
<protein>
    <submittedName>
        <fullName evidence="3">Helix-turn-helix transcriptional regulator</fullName>
    </submittedName>
</protein>
<evidence type="ECO:0000313" key="3">
    <source>
        <dbReference type="EMBL" id="TLF79388.1"/>
    </source>
</evidence>
<dbReference type="SMART" id="SM00418">
    <property type="entry name" value="HTH_ARSR"/>
    <property type="match status" value="1"/>
</dbReference>
<dbReference type="Proteomes" id="UP000306378">
    <property type="component" value="Unassembled WGS sequence"/>
</dbReference>
<name>A0A5R8NX88_9NOCA</name>
<evidence type="ECO:0000256" key="1">
    <source>
        <dbReference type="SAM" id="MobiDB-lite"/>
    </source>
</evidence>
<comment type="caution">
    <text evidence="3">The sequence shown here is derived from an EMBL/GenBank/DDBJ whole genome shotgun (WGS) entry which is preliminary data.</text>
</comment>
<dbReference type="Pfam" id="PF12840">
    <property type="entry name" value="HTH_20"/>
    <property type="match status" value="1"/>
</dbReference>
<evidence type="ECO:0000259" key="2">
    <source>
        <dbReference type="SMART" id="SM00418"/>
    </source>
</evidence>
<dbReference type="InterPro" id="IPR036388">
    <property type="entry name" value="WH-like_DNA-bd_sf"/>
</dbReference>
<evidence type="ECO:0000313" key="4">
    <source>
        <dbReference type="Proteomes" id="UP000306378"/>
    </source>
</evidence>
<dbReference type="CDD" id="cd00090">
    <property type="entry name" value="HTH_ARSR"/>
    <property type="match status" value="1"/>
</dbReference>
<dbReference type="InterPro" id="IPR036390">
    <property type="entry name" value="WH_DNA-bd_sf"/>
</dbReference>
<dbReference type="InterPro" id="IPR011991">
    <property type="entry name" value="ArsR-like_HTH"/>
</dbReference>
<accession>A0A5R8NX88</accession>
<dbReference type="SUPFAM" id="SSF46785">
    <property type="entry name" value="Winged helix' DNA-binding domain"/>
    <property type="match status" value="1"/>
</dbReference>
<dbReference type="Gene3D" id="1.10.10.10">
    <property type="entry name" value="Winged helix-like DNA-binding domain superfamily/Winged helix DNA-binding domain"/>
    <property type="match status" value="1"/>
</dbReference>
<dbReference type="GO" id="GO:0003700">
    <property type="term" value="F:DNA-binding transcription factor activity"/>
    <property type="evidence" value="ECO:0007669"/>
    <property type="project" value="InterPro"/>
</dbReference>
<organism evidence="3 4">
    <name type="scientific">Nocardia cyriacigeorgica</name>
    <dbReference type="NCBI Taxonomy" id="135487"/>
    <lineage>
        <taxon>Bacteria</taxon>
        <taxon>Bacillati</taxon>
        <taxon>Actinomycetota</taxon>
        <taxon>Actinomycetes</taxon>
        <taxon>Mycobacteriales</taxon>
        <taxon>Nocardiaceae</taxon>
        <taxon>Nocardia</taxon>
    </lineage>
</organism>
<gene>
    <name evidence="3" type="ORF">FEK34_08460</name>
</gene>
<dbReference type="PRINTS" id="PR00778">
    <property type="entry name" value="HTHARSR"/>
</dbReference>
<reference evidence="3 4" key="1">
    <citation type="submission" date="2019-05" db="EMBL/GenBank/DDBJ databases">
        <title>Genomes sequences of two Nocardia cyriacigeorgica environmental isolates, type strains Nocardia asteroides ATCC 19247 and Nocardia cyriacigeorgica DSM 44484.</title>
        <authorList>
            <person name="Vautrin F."/>
            <person name="Bergeron E."/>
            <person name="Dubost A."/>
            <person name="Abrouk D."/>
            <person name="Rodriguez Nava V."/>
            <person name="Pujic P."/>
        </authorList>
    </citation>
    <scope>NUCLEOTIDE SEQUENCE [LARGE SCALE GENOMIC DNA]</scope>
    <source>
        <strain evidence="3 4">EML 446</strain>
    </source>
</reference>